<evidence type="ECO:0000313" key="2">
    <source>
        <dbReference type="Proteomes" id="UP000251889"/>
    </source>
</evidence>
<sequence>MGALSARRGAINRNTSQLFRAGALAMMMTLLALLVSSCDKDSRSQIAQLKKNSADSVMKPKIDIKVNRRFDEKGNMIGFDSTYTSYYSNMSGDTAGMDSLMGSFDRYFKKDHPLFFKNQFDPLFFNDSTRYPDFFHNDYFMRRYELNDQYMRGMMQQMDSIKNKFYREHRRVDNKPKT</sequence>
<dbReference type="EMBL" id="QMFY01000001">
    <property type="protein sequence ID" value="RAW02602.1"/>
    <property type="molecule type" value="Genomic_DNA"/>
</dbReference>
<proteinExistence type="predicted"/>
<organism evidence="1 2">
    <name type="scientific">Pseudochryseolinea flava</name>
    <dbReference type="NCBI Taxonomy" id="2059302"/>
    <lineage>
        <taxon>Bacteria</taxon>
        <taxon>Pseudomonadati</taxon>
        <taxon>Bacteroidota</taxon>
        <taxon>Cytophagia</taxon>
        <taxon>Cytophagales</taxon>
        <taxon>Fulvivirgaceae</taxon>
        <taxon>Pseudochryseolinea</taxon>
    </lineage>
</organism>
<accession>A0A364Y8N8</accession>
<name>A0A364Y8N8_9BACT</name>
<gene>
    <name evidence="1" type="ORF">DQQ10_00350</name>
</gene>
<protein>
    <submittedName>
        <fullName evidence="1">Uncharacterized protein</fullName>
    </submittedName>
</protein>
<keyword evidence="2" id="KW-1185">Reference proteome</keyword>
<reference evidence="1 2" key="1">
    <citation type="submission" date="2018-06" db="EMBL/GenBank/DDBJ databases">
        <title>Chryseolinea flavus sp. nov., a member of the phylum Bacteroidetes isolated from soil.</title>
        <authorList>
            <person name="Li Y."/>
            <person name="Wang J."/>
        </authorList>
    </citation>
    <scope>NUCLEOTIDE SEQUENCE [LARGE SCALE GENOMIC DNA]</scope>
    <source>
        <strain evidence="1 2">SDU1-6</strain>
    </source>
</reference>
<dbReference type="AlphaFoldDB" id="A0A364Y8N8"/>
<evidence type="ECO:0000313" key="1">
    <source>
        <dbReference type="EMBL" id="RAW02602.1"/>
    </source>
</evidence>
<comment type="caution">
    <text evidence="1">The sequence shown here is derived from an EMBL/GenBank/DDBJ whole genome shotgun (WGS) entry which is preliminary data.</text>
</comment>
<dbReference type="Proteomes" id="UP000251889">
    <property type="component" value="Unassembled WGS sequence"/>
</dbReference>